<feature type="signal peptide" evidence="2">
    <location>
        <begin position="1"/>
        <end position="24"/>
    </location>
</feature>
<dbReference type="EMBL" id="JAIEZQ010000001">
    <property type="protein sequence ID" value="MBY9073748.1"/>
    <property type="molecule type" value="Genomic_DNA"/>
</dbReference>
<evidence type="ECO:0000313" key="4">
    <source>
        <dbReference type="Proteomes" id="UP000754710"/>
    </source>
</evidence>
<dbReference type="Proteomes" id="UP000754710">
    <property type="component" value="Unassembled WGS sequence"/>
</dbReference>
<proteinExistence type="predicted"/>
<accession>A0ABS7RI51</accession>
<protein>
    <recommendedName>
        <fullName evidence="5">Neutral metalloprotease</fullName>
    </recommendedName>
</protein>
<evidence type="ECO:0000256" key="1">
    <source>
        <dbReference type="SAM" id="MobiDB-lite"/>
    </source>
</evidence>
<feature type="region of interest" description="Disordered" evidence="1">
    <location>
        <begin position="37"/>
        <end position="56"/>
    </location>
</feature>
<evidence type="ECO:0000256" key="2">
    <source>
        <dbReference type="SAM" id="SignalP"/>
    </source>
</evidence>
<organism evidence="3 4">
    <name type="scientific">Nocardioides jiangsuensis</name>
    <dbReference type="NCBI Taxonomy" id="2866161"/>
    <lineage>
        <taxon>Bacteria</taxon>
        <taxon>Bacillati</taxon>
        <taxon>Actinomycetota</taxon>
        <taxon>Actinomycetes</taxon>
        <taxon>Propionibacteriales</taxon>
        <taxon>Nocardioidaceae</taxon>
        <taxon>Nocardioides</taxon>
    </lineage>
</organism>
<evidence type="ECO:0008006" key="5">
    <source>
        <dbReference type="Google" id="ProtNLM"/>
    </source>
</evidence>
<name>A0ABS7RI51_9ACTN</name>
<feature type="compositionally biased region" description="Low complexity" evidence="1">
    <location>
        <begin position="85"/>
        <end position="96"/>
    </location>
</feature>
<keyword evidence="2" id="KW-0732">Signal</keyword>
<feature type="region of interest" description="Disordered" evidence="1">
    <location>
        <begin position="64"/>
        <end position="99"/>
    </location>
</feature>
<evidence type="ECO:0000313" key="3">
    <source>
        <dbReference type="EMBL" id="MBY9073748.1"/>
    </source>
</evidence>
<comment type="caution">
    <text evidence="3">The sequence shown here is derived from an EMBL/GenBank/DDBJ whole genome shotgun (WGS) entry which is preliminary data.</text>
</comment>
<gene>
    <name evidence="3" type="ORF">K1X13_02830</name>
</gene>
<dbReference type="RefSeq" id="WP_221023513.1">
    <property type="nucleotide sequence ID" value="NZ_JAIEZQ010000001.1"/>
</dbReference>
<keyword evidence="4" id="KW-1185">Reference proteome</keyword>
<sequence>MRTKAGLLVMLLAIVVPTTVPSAAAEPRPAAAERLLVTAAPRDTGTGTERRQAAEDALAAAQRLFADDRDRARRTPGGPTPYDSPEAAPEPTATEAPEGDATMVLRDLVATLPALDPADRATARSILARPTDGKADEMGNGYTVRAEVTCTEHLCVHWVASTADAPSLEDTNGEADGDGVPDQVETTAAVFEEAWAKVVTSGGYRAPLADGDSSTPGPNGLLDVYLADLGGKERPTYGYCTTDDPERWRRYDVSAYCAVDDDFSAEQYGGAQPDDSLRATAAHEFFHAVQFSYDFLEDLWLMEGTATWVEDEVFDDVDDNLQYLADSPLRYPLAPLDYPGTDSDGFVYGNWIFWRFLSEYLGAGAASDPTVVRQVWRRLDARAGARDEYSLQAVRAVLAARGVGFGRAFAAFGARNQIARRWYDEGARYPVAPVLRTFWPSRDRPTVRARQIDLDHLSNAHVGFRPASSLTGTWRLRLLLDLPAPGRGAKATVAVHRVGGDVRLVPVRLDRRGNGVLTVPFDRRSVARVNLTLSNTSSRMSCGGATIWSCQGVPLDDDTRYVFAAKAVR</sequence>
<reference evidence="3 4" key="1">
    <citation type="submission" date="2021-08" db="EMBL/GenBank/DDBJ databases">
        <title>Nocardioides bacterium WL0053 sp. nov., isolated from the sediment.</title>
        <authorList>
            <person name="Wang L."/>
            <person name="Zhang D."/>
            <person name="Zhang A."/>
        </authorList>
    </citation>
    <scope>NUCLEOTIDE SEQUENCE [LARGE SCALE GENOMIC DNA]</scope>
    <source>
        <strain evidence="3 4">WL0053</strain>
    </source>
</reference>
<dbReference type="NCBIfam" id="NF045524">
    <property type="entry name" value="MXAN_6640_HExxH"/>
    <property type="match status" value="1"/>
</dbReference>
<feature type="chain" id="PRO_5046583242" description="Neutral metalloprotease" evidence="2">
    <location>
        <begin position="25"/>
        <end position="569"/>
    </location>
</feature>